<organism evidence="7 8">
    <name type="scientific">Linum trigynum</name>
    <dbReference type="NCBI Taxonomy" id="586398"/>
    <lineage>
        <taxon>Eukaryota</taxon>
        <taxon>Viridiplantae</taxon>
        <taxon>Streptophyta</taxon>
        <taxon>Embryophyta</taxon>
        <taxon>Tracheophyta</taxon>
        <taxon>Spermatophyta</taxon>
        <taxon>Magnoliopsida</taxon>
        <taxon>eudicotyledons</taxon>
        <taxon>Gunneridae</taxon>
        <taxon>Pentapetalae</taxon>
        <taxon>rosids</taxon>
        <taxon>fabids</taxon>
        <taxon>Malpighiales</taxon>
        <taxon>Linaceae</taxon>
        <taxon>Linum</taxon>
    </lineage>
</organism>
<proteinExistence type="inferred from homology"/>
<evidence type="ECO:0000313" key="8">
    <source>
        <dbReference type="Proteomes" id="UP001497516"/>
    </source>
</evidence>
<dbReference type="InterPro" id="IPR044861">
    <property type="entry name" value="IPNS-like_FE2OG_OXY"/>
</dbReference>
<dbReference type="SUPFAM" id="SSF51197">
    <property type="entry name" value="Clavaminate synthase-like"/>
    <property type="match status" value="1"/>
</dbReference>
<dbReference type="InterPro" id="IPR005123">
    <property type="entry name" value="Oxoglu/Fe-dep_dioxygenase_dom"/>
</dbReference>
<dbReference type="GO" id="GO:0046872">
    <property type="term" value="F:metal ion binding"/>
    <property type="evidence" value="ECO:0007669"/>
    <property type="project" value="UniProtKB-KW"/>
</dbReference>
<evidence type="ECO:0000256" key="2">
    <source>
        <dbReference type="ARBA" id="ARBA00022723"/>
    </source>
</evidence>
<dbReference type="Proteomes" id="UP001497516">
    <property type="component" value="Chromosome 7"/>
</dbReference>
<evidence type="ECO:0000256" key="3">
    <source>
        <dbReference type="ARBA" id="ARBA00023002"/>
    </source>
</evidence>
<name>A0AAV2G0D7_9ROSI</name>
<evidence type="ECO:0000313" key="7">
    <source>
        <dbReference type="EMBL" id="CAL1404081.1"/>
    </source>
</evidence>
<keyword evidence="8" id="KW-1185">Reference proteome</keyword>
<keyword evidence="4 5" id="KW-0408">Iron</keyword>
<evidence type="ECO:0000256" key="5">
    <source>
        <dbReference type="RuleBase" id="RU003682"/>
    </source>
</evidence>
<evidence type="ECO:0000256" key="1">
    <source>
        <dbReference type="ARBA" id="ARBA00008056"/>
    </source>
</evidence>
<dbReference type="InterPro" id="IPR026992">
    <property type="entry name" value="DIOX_N"/>
</dbReference>
<gene>
    <name evidence="7" type="ORF">LTRI10_LOCUS43967</name>
</gene>
<dbReference type="EMBL" id="OZ034820">
    <property type="protein sequence ID" value="CAL1404081.1"/>
    <property type="molecule type" value="Genomic_DNA"/>
</dbReference>
<dbReference type="PANTHER" id="PTHR10209">
    <property type="entry name" value="OXIDOREDUCTASE, 2OG-FE II OXYGENASE FAMILY PROTEIN"/>
    <property type="match status" value="1"/>
</dbReference>
<keyword evidence="3 5" id="KW-0560">Oxidoreductase</keyword>
<evidence type="ECO:0000256" key="4">
    <source>
        <dbReference type="ARBA" id="ARBA00023004"/>
    </source>
</evidence>
<dbReference type="PROSITE" id="PS51471">
    <property type="entry name" value="FE2OG_OXY"/>
    <property type="match status" value="1"/>
</dbReference>
<keyword evidence="2 5" id="KW-0479">Metal-binding</keyword>
<comment type="similarity">
    <text evidence="1 5">Belongs to the iron/ascorbate-dependent oxidoreductase family.</text>
</comment>
<protein>
    <recommendedName>
        <fullName evidence="6">Fe2OG dioxygenase domain-containing protein</fullName>
    </recommendedName>
</protein>
<dbReference type="PANTHER" id="PTHR10209:SF791">
    <property type="entry name" value="1-AMINOCYCLOPROPANE-1-CARBOXYLATE OXIDASE HOMOLOG 1"/>
    <property type="match status" value="1"/>
</dbReference>
<dbReference type="Gene3D" id="2.60.120.330">
    <property type="entry name" value="B-lactam Antibiotic, Isopenicillin N Synthase, Chain"/>
    <property type="match status" value="1"/>
</dbReference>
<dbReference type="GO" id="GO:0051213">
    <property type="term" value="F:dioxygenase activity"/>
    <property type="evidence" value="ECO:0007669"/>
    <property type="project" value="UniProtKB-ARBA"/>
</dbReference>
<sequence>MDDAAHHQDKRNDIVQQVSDASSEWGFFQVLNHGIPENLLEEMKAGVRRFFDLDVEQKKEFFTRDLETRKVFYNTNFDLYKSHFANWRHSIYYNMAPDPPTSQELPACCREILIDYSKQVMKLGDLILQLLSEALGLTQNHFNEMDCSRGLYLLCHCYPACPQPELTLGASKHQDDDFITLLLQDDIGGLQALHQDHWVDVPPVPGSLVVNIGDLLQVIKA</sequence>
<feature type="domain" description="Fe2OG dioxygenase" evidence="6">
    <location>
        <begin position="149"/>
        <end position="221"/>
    </location>
</feature>
<reference evidence="7 8" key="1">
    <citation type="submission" date="2024-04" db="EMBL/GenBank/DDBJ databases">
        <authorList>
            <person name="Fracassetti M."/>
        </authorList>
    </citation>
    <scope>NUCLEOTIDE SEQUENCE [LARGE SCALE GENOMIC DNA]</scope>
</reference>
<dbReference type="Pfam" id="PF14226">
    <property type="entry name" value="DIOX_N"/>
    <property type="match status" value="1"/>
</dbReference>
<dbReference type="AlphaFoldDB" id="A0AAV2G0D7"/>
<dbReference type="Pfam" id="PF03171">
    <property type="entry name" value="2OG-FeII_Oxy"/>
    <property type="match status" value="1"/>
</dbReference>
<dbReference type="InterPro" id="IPR027443">
    <property type="entry name" value="IPNS-like_sf"/>
</dbReference>
<accession>A0AAV2G0D7</accession>
<evidence type="ECO:0000259" key="6">
    <source>
        <dbReference type="PROSITE" id="PS51471"/>
    </source>
</evidence>